<evidence type="ECO:0000313" key="3">
    <source>
        <dbReference type="EMBL" id="MFC5240781.1"/>
    </source>
</evidence>
<gene>
    <name evidence="3" type="ORF">ACFPWV_12785</name>
</gene>
<keyword evidence="4" id="KW-1185">Reference proteome</keyword>
<evidence type="ECO:0008006" key="5">
    <source>
        <dbReference type="Google" id="ProtNLM"/>
    </source>
</evidence>
<protein>
    <recommendedName>
        <fullName evidence="5">Serine/threonine protein kinase</fullName>
    </recommendedName>
</protein>
<dbReference type="EMBL" id="JBHSKN010000011">
    <property type="protein sequence ID" value="MFC5240781.1"/>
    <property type="molecule type" value="Genomic_DNA"/>
</dbReference>
<proteinExistence type="predicted"/>
<dbReference type="RefSeq" id="WP_344557846.1">
    <property type="nucleotide sequence ID" value="NZ_BAAATG010000010.1"/>
</dbReference>
<feature type="transmembrane region" description="Helical" evidence="2">
    <location>
        <begin position="113"/>
        <end position="133"/>
    </location>
</feature>
<evidence type="ECO:0000256" key="1">
    <source>
        <dbReference type="SAM" id="MobiDB-lite"/>
    </source>
</evidence>
<keyword evidence="2" id="KW-0472">Membrane</keyword>
<feature type="compositionally biased region" description="Basic and acidic residues" evidence="1">
    <location>
        <begin position="150"/>
        <end position="168"/>
    </location>
</feature>
<name>A0ABW0DPL1_9ACTN</name>
<comment type="caution">
    <text evidence="3">The sequence shown here is derived from an EMBL/GenBank/DDBJ whole genome shotgun (WGS) entry which is preliminary data.</text>
</comment>
<evidence type="ECO:0000313" key="4">
    <source>
        <dbReference type="Proteomes" id="UP001596035"/>
    </source>
</evidence>
<sequence length="331" mass="34234">MAAVAAGAATGVGEGAGTAVVEVVRARLASTERGQRALEGLDADANAAPARSEAAGVLREEIEADAELRNRLEQHLSGTTAHSSVVITGSRVTRSPIAIGPLTINNTLQARGWFAAAAALLVALVVLAAYGGVQLFGADDSPGATPRGTARSDPRPAEGGESPPDRGGDTTVDTSRSLSAGEAGQILPTLQDMPPNWTPYGDAGVAPAEEPGQCHQGRVEYESTEPDVGFLVAEFTVYACPGVDSAGTGYEELIRQQQGYDETNAISMPRFGDESTALVYYKSAEDNTTAVSVVRTGAVLLMLKYAHVDDQSDYAARVQELTAIFAGLATG</sequence>
<keyword evidence="2" id="KW-0812">Transmembrane</keyword>
<reference evidence="4" key="1">
    <citation type="journal article" date="2019" name="Int. J. Syst. Evol. Microbiol.">
        <title>The Global Catalogue of Microorganisms (GCM) 10K type strain sequencing project: providing services to taxonomists for standard genome sequencing and annotation.</title>
        <authorList>
            <consortium name="The Broad Institute Genomics Platform"/>
            <consortium name="The Broad Institute Genome Sequencing Center for Infectious Disease"/>
            <person name="Wu L."/>
            <person name="Ma J."/>
        </authorList>
    </citation>
    <scope>NUCLEOTIDE SEQUENCE [LARGE SCALE GENOMIC DNA]</scope>
    <source>
        <strain evidence="4">CGMCC 4.7131</strain>
    </source>
</reference>
<evidence type="ECO:0000256" key="2">
    <source>
        <dbReference type="SAM" id="Phobius"/>
    </source>
</evidence>
<feature type="region of interest" description="Disordered" evidence="1">
    <location>
        <begin position="137"/>
        <end position="213"/>
    </location>
</feature>
<dbReference type="Proteomes" id="UP001596035">
    <property type="component" value="Unassembled WGS sequence"/>
</dbReference>
<keyword evidence="2" id="KW-1133">Transmembrane helix</keyword>
<organism evidence="3 4">
    <name type="scientific">Streptomyces atrovirens</name>
    <dbReference type="NCBI Taxonomy" id="285556"/>
    <lineage>
        <taxon>Bacteria</taxon>
        <taxon>Bacillati</taxon>
        <taxon>Actinomycetota</taxon>
        <taxon>Actinomycetes</taxon>
        <taxon>Kitasatosporales</taxon>
        <taxon>Streptomycetaceae</taxon>
        <taxon>Streptomyces</taxon>
    </lineage>
</organism>
<accession>A0ABW0DPL1</accession>